<protein>
    <submittedName>
        <fullName evidence="2">DUF2974 domain-containing protein</fullName>
    </submittedName>
</protein>
<gene>
    <name evidence="2" type="ORF">F6S87_04080</name>
</gene>
<dbReference type="InterPro" id="IPR024499">
    <property type="entry name" value="Mbeg1-like"/>
</dbReference>
<sequence length="414" mass="46490">MDTVMDYVKDETRDFTEYPFHAPDALVFALLSYDRIPGQVPRLARLEERYGTLGRRVKSFNPRHPFKSVRSLWSVPYDGVTLRHVEEELAEHEALDPDYDMHPGLVDPRIAHSFYRSTSRNPRFAVCEMNAADEQFDEDRQTQFAAVTFRLPTDTLVIAFRGTDDSLVGWREDFNMSFQYPVPAQREAADYLDRVADFWPGRIVLTGHSKGGNLAIYAAMNARDDVKDRIEQIYSLDGPGFQQPVIASYEYSTVADRVTKIVPEYSIIGMLLEAPKDEHRIVVTSSVDGLMQHSGFTWQMRGDRFNTVPDVAESSRTFNAAVNAWLSGMTQRQREHAVKALFRVLESSGQANVSGLMSGGLGVLPGMVGSYVGLNGEERKYINQAMRLLATAAFNHSPSQTDESNTDDGPTGPQ</sequence>
<feature type="region of interest" description="Disordered" evidence="1">
    <location>
        <begin position="394"/>
        <end position="414"/>
    </location>
</feature>
<evidence type="ECO:0000313" key="3">
    <source>
        <dbReference type="Proteomes" id="UP000469292"/>
    </source>
</evidence>
<dbReference type="Gene3D" id="3.40.50.1820">
    <property type="entry name" value="alpha/beta hydrolase"/>
    <property type="match status" value="1"/>
</dbReference>
<dbReference type="AlphaFoldDB" id="A0A6I5MZY4"/>
<organism evidence="2 3">
    <name type="scientific">Bifidobacterium choloepi</name>
    <dbReference type="NCBI Taxonomy" id="2614131"/>
    <lineage>
        <taxon>Bacteria</taxon>
        <taxon>Bacillati</taxon>
        <taxon>Actinomycetota</taxon>
        <taxon>Actinomycetes</taxon>
        <taxon>Bifidobacteriales</taxon>
        <taxon>Bifidobacteriaceae</taxon>
        <taxon>Bifidobacterium</taxon>
    </lineage>
</organism>
<proteinExistence type="predicted"/>
<feature type="compositionally biased region" description="Polar residues" evidence="1">
    <location>
        <begin position="394"/>
        <end position="403"/>
    </location>
</feature>
<evidence type="ECO:0000256" key="1">
    <source>
        <dbReference type="SAM" id="MobiDB-lite"/>
    </source>
</evidence>
<evidence type="ECO:0000313" key="2">
    <source>
        <dbReference type="EMBL" id="NEG69796.1"/>
    </source>
</evidence>
<dbReference type="SUPFAM" id="SSF53474">
    <property type="entry name" value="alpha/beta-Hydrolases"/>
    <property type="match status" value="1"/>
</dbReference>
<accession>A0A6I5MZY4</accession>
<reference evidence="2 3" key="1">
    <citation type="submission" date="2019-09" db="EMBL/GenBank/DDBJ databases">
        <title>Phylogenetic characterization of a novel taxon of the genus Bifidobacterium: Bifidobacterium choloepi sp. nov.</title>
        <authorList>
            <person name="Modesto M."/>
            <person name="Satti M."/>
        </authorList>
    </citation>
    <scope>NUCLEOTIDE SEQUENCE [LARGE SCALE GENOMIC DNA]</scope>
    <source>
        <strain evidence="2 3">BRDM6</strain>
    </source>
</reference>
<dbReference type="EMBL" id="VYSG01000001">
    <property type="protein sequence ID" value="NEG69796.1"/>
    <property type="molecule type" value="Genomic_DNA"/>
</dbReference>
<dbReference type="Pfam" id="PF11187">
    <property type="entry name" value="Mbeg1-like"/>
    <property type="match status" value="1"/>
</dbReference>
<dbReference type="InterPro" id="IPR029058">
    <property type="entry name" value="AB_hydrolase_fold"/>
</dbReference>
<dbReference type="RefSeq" id="WP_163227325.1">
    <property type="nucleotide sequence ID" value="NZ_VYSG01000001.1"/>
</dbReference>
<dbReference type="Proteomes" id="UP000469292">
    <property type="component" value="Unassembled WGS sequence"/>
</dbReference>
<keyword evidence="3" id="KW-1185">Reference proteome</keyword>
<name>A0A6I5MZY4_9BIFI</name>
<comment type="caution">
    <text evidence="2">The sequence shown here is derived from an EMBL/GenBank/DDBJ whole genome shotgun (WGS) entry which is preliminary data.</text>
</comment>